<comment type="cofactor">
    <cofactor evidence="7">
        <name>Zn(2+)</name>
        <dbReference type="ChEBI" id="CHEBI:29105"/>
    </cofactor>
    <text evidence="7">Binds 1 zinc ion.</text>
</comment>
<sequence>MAAMPDAPATAAAPRLDPTNPFAQPSALPYGLPDFAAVQTEHFRPAIAAGLDAQRAEWEAVATDPALPDVENTLEALERSGDLLHRVLVVFHTLASSVGGDEIDEIETDIAPQLAAHSDAFWLDRNLFARIESLTNAAPLLDLDAETGWLLQEYRKNFVRAGVQLGDADTERLKELNSRLVTLETEFSQRVVKAMEAGAVAVTDPARLAGLDDGTLAALARSAKDRDSHAGHLITLGLPTQQPLLAQLDDAGLRAELLAASQDRGAGVDDASDTRATLLEIARLRAERARLLGYEHHGAYVAENATAATSTAVNERLARLAGPAARNAEKEADELQEMLDADPSVADGTALQAADWTNYAEKVRRDRYGVDDAVLRPYLDLDRVLADGVFFAANQLYGLTFHERADLAGYTPGVRIWEVREEDGTGLGLFVGDYYARSGKRGGAWMHHLCNQSHLLGRHPVVVNNLNLTAPPEGEPTLLTWDEVRTCFHEFGHALHGLFSDVRYPTLSGTSVPRDFVEYPSQVNEMWMANPAVVERFARHHVTGEPMPAELLAKVLAVAEYGEGFATTEYLGAALLDQAWHQLTPEEVPTDPEEVTAFERTALANAGVGLELVPPRYRSTYFNHTFGGGYDAGYYSYIWSEVLDADTSVWFAEAQIAGDGGLNRLAGQKFRDKLLSRGNAQDPLQSFRDLTGRDPRIEPLLARRGLQD</sequence>
<evidence type="ECO:0000256" key="3">
    <source>
        <dbReference type="ARBA" id="ARBA00022723"/>
    </source>
</evidence>
<dbReference type="EMBL" id="BAABGN010000007">
    <property type="protein sequence ID" value="GAA4422417.1"/>
    <property type="molecule type" value="Genomic_DNA"/>
</dbReference>
<dbReference type="PANTHER" id="PTHR43660:SF1">
    <property type="entry name" value="DIPEPTIDYL CARBOXYPEPTIDASE"/>
    <property type="match status" value="1"/>
</dbReference>
<evidence type="ECO:0000256" key="1">
    <source>
        <dbReference type="ARBA" id="ARBA00006040"/>
    </source>
</evidence>
<dbReference type="PANTHER" id="PTHR43660">
    <property type="entry name" value="DIPEPTIDYL CARBOXYPEPTIDASE"/>
    <property type="match status" value="1"/>
</dbReference>
<name>A0ABP8L5B0_9MICO</name>
<dbReference type="Pfam" id="PF01432">
    <property type="entry name" value="Peptidase_M3"/>
    <property type="match status" value="1"/>
</dbReference>
<keyword evidence="5 7" id="KW-0862">Zinc</keyword>
<feature type="domain" description="Peptidase M3A/M3B catalytic" evidence="9">
    <location>
        <begin position="245"/>
        <end position="705"/>
    </location>
</feature>
<dbReference type="InterPro" id="IPR024077">
    <property type="entry name" value="Neurolysin/TOP_dom2"/>
</dbReference>
<dbReference type="InterPro" id="IPR001567">
    <property type="entry name" value="Pept_M3A_M3B_dom"/>
</dbReference>
<evidence type="ECO:0000313" key="11">
    <source>
        <dbReference type="Proteomes" id="UP001500622"/>
    </source>
</evidence>
<dbReference type="Gene3D" id="1.10.1370.10">
    <property type="entry name" value="Neurolysin, domain 3"/>
    <property type="match status" value="1"/>
</dbReference>
<keyword evidence="4 7" id="KW-0378">Hydrolase</keyword>
<dbReference type="CDD" id="cd06456">
    <property type="entry name" value="M3A_DCP"/>
    <property type="match status" value="1"/>
</dbReference>
<dbReference type="InterPro" id="IPR024079">
    <property type="entry name" value="MetalloPept_cat_dom_sf"/>
</dbReference>
<organism evidence="10 11">
    <name type="scientific">Georgenia halophila</name>
    <dbReference type="NCBI Taxonomy" id="620889"/>
    <lineage>
        <taxon>Bacteria</taxon>
        <taxon>Bacillati</taxon>
        <taxon>Actinomycetota</taxon>
        <taxon>Actinomycetes</taxon>
        <taxon>Micrococcales</taxon>
        <taxon>Bogoriellaceae</taxon>
        <taxon>Georgenia</taxon>
    </lineage>
</organism>
<accession>A0ABP8L5B0</accession>
<gene>
    <name evidence="10" type="ORF">GCM10023169_16840</name>
</gene>
<evidence type="ECO:0000256" key="7">
    <source>
        <dbReference type="RuleBase" id="RU003435"/>
    </source>
</evidence>
<keyword evidence="2 7" id="KW-0645">Protease</keyword>
<keyword evidence="11" id="KW-1185">Reference proteome</keyword>
<evidence type="ECO:0000256" key="8">
    <source>
        <dbReference type="SAM" id="MobiDB-lite"/>
    </source>
</evidence>
<dbReference type="InterPro" id="IPR034005">
    <property type="entry name" value="M3A_DCP"/>
</dbReference>
<evidence type="ECO:0000313" key="10">
    <source>
        <dbReference type="EMBL" id="GAA4422417.1"/>
    </source>
</evidence>
<protein>
    <submittedName>
        <fullName evidence="10">M3 family metallopeptidase</fullName>
    </submittedName>
</protein>
<evidence type="ECO:0000256" key="5">
    <source>
        <dbReference type="ARBA" id="ARBA00022833"/>
    </source>
</evidence>
<evidence type="ECO:0000256" key="2">
    <source>
        <dbReference type="ARBA" id="ARBA00022670"/>
    </source>
</evidence>
<evidence type="ECO:0000256" key="4">
    <source>
        <dbReference type="ARBA" id="ARBA00022801"/>
    </source>
</evidence>
<proteinExistence type="inferred from homology"/>
<comment type="similarity">
    <text evidence="1 7">Belongs to the peptidase M3 family.</text>
</comment>
<dbReference type="Gene3D" id="1.10.1370.40">
    <property type="match status" value="1"/>
</dbReference>
<dbReference type="InterPro" id="IPR045090">
    <property type="entry name" value="Pept_M3A_M3B"/>
</dbReference>
<keyword evidence="6 7" id="KW-0482">Metalloprotease</keyword>
<feature type="region of interest" description="Disordered" evidence="8">
    <location>
        <begin position="1"/>
        <end position="22"/>
    </location>
</feature>
<dbReference type="SUPFAM" id="SSF55486">
    <property type="entry name" value="Metalloproteases ('zincins'), catalytic domain"/>
    <property type="match status" value="1"/>
</dbReference>
<evidence type="ECO:0000259" key="9">
    <source>
        <dbReference type="Pfam" id="PF01432"/>
    </source>
</evidence>
<comment type="caution">
    <text evidence="10">The sequence shown here is derived from an EMBL/GenBank/DDBJ whole genome shotgun (WGS) entry which is preliminary data.</text>
</comment>
<keyword evidence="3 7" id="KW-0479">Metal-binding</keyword>
<feature type="compositionally biased region" description="Low complexity" evidence="8">
    <location>
        <begin position="1"/>
        <end position="14"/>
    </location>
</feature>
<dbReference type="Proteomes" id="UP001500622">
    <property type="component" value="Unassembled WGS sequence"/>
</dbReference>
<reference evidence="11" key="1">
    <citation type="journal article" date="2019" name="Int. J. Syst. Evol. Microbiol.">
        <title>The Global Catalogue of Microorganisms (GCM) 10K type strain sequencing project: providing services to taxonomists for standard genome sequencing and annotation.</title>
        <authorList>
            <consortium name="The Broad Institute Genomics Platform"/>
            <consortium name="The Broad Institute Genome Sequencing Center for Infectious Disease"/>
            <person name="Wu L."/>
            <person name="Ma J."/>
        </authorList>
    </citation>
    <scope>NUCLEOTIDE SEQUENCE [LARGE SCALE GENOMIC DNA]</scope>
    <source>
        <strain evidence="11">JCM 17810</strain>
    </source>
</reference>
<dbReference type="Gene3D" id="3.40.390.10">
    <property type="entry name" value="Collagenase (Catalytic Domain)"/>
    <property type="match status" value="1"/>
</dbReference>
<evidence type="ECO:0000256" key="6">
    <source>
        <dbReference type="ARBA" id="ARBA00023049"/>
    </source>
</evidence>